<comment type="caution">
    <text evidence="2">The sequence shown here is derived from an EMBL/GenBank/DDBJ whole genome shotgun (WGS) entry which is preliminary data.</text>
</comment>
<proteinExistence type="predicted"/>
<feature type="compositionally biased region" description="Basic residues" evidence="1">
    <location>
        <begin position="42"/>
        <end position="56"/>
    </location>
</feature>
<evidence type="ECO:0000256" key="1">
    <source>
        <dbReference type="SAM" id="MobiDB-lite"/>
    </source>
</evidence>
<evidence type="ECO:0000313" key="2">
    <source>
        <dbReference type="EMBL" id="NOE16777.1"/>
    </source>
</evidence>
<accession>A0AA90YZ95</accession>
<dbReference type="Proteomes" id="UP000597886">
    <property type="component" value="Unassembled WGS sequence"/>
</dbReference>
<protein>
    <submittedName>
        <fullName evidence="2">Uncharacterized protein</fullName>
    </submittedName>
</protein>
<feature type="compositionally biased region" description="Basic and acidic residues" evidence="1">
    <location>
        <begin position="27"/>
        <end position="41"/>
    </location>
</feature>
<feature type="region of interest" description="Disordered" evidence="1">
    <location>
        <begin position="1"/>
        <end position="56"/>
    </location>
</feature>
<organism evidence="2 3">
    <name type="scientific">Ruegeria atlantica</name>
    <dbReference type="NCBI Taxonomy" id="81569"/>
    <lineage>
        <taxon>Bacteria</taxon>
        <taxon>Pseudomonadati</taxon>
        <taxon>Pseudomonadota</taxon>
        <taxon>Alphaproteobacteria</taxon>
        <taxon>Rhodobacterales</taxon>
        <taxon>Roseobacteraceae</taxon>
        <taxon>Ruegeria</taxon>
    </lineage>
</organism>
<dbReference type="AlphaFoldDB" id="A0AA90YZ95"/>
<reference evidence="2" key="1">
    <citation type="submission" date="2019-12" db="EMBL/GenBank/DDBJ databases">
        <title>Ruegeria JWLKs population differentiation of coral mucus and skeleton niches.</title>
        <authorList>
            <person name="Luo D."/>
        </authorList>
    </citation>
    <scope>NUCLEOTIDE SEQUENCE</scope>
    <source>
        <strain evidence="2">HKCCD6181</strain>
    </source>
</reference>
<evidence type="ECO:0000313" key="3">
    <source>
        <dbReference type="Proteomes" id="UP000597886"/>
    </source>
</evidence>
<name>A0AA90YZ95_9RHOB</name>
<dbReference type="RefSeq" id="WP_171328032.1">
    <property type="nucleotide sequence ID" value="NZ_WVRA01000001.1"/>
</dbReference>
<gene>
    <name evidence="2" type="ORF">GS634_01410</name>
</gene>
<dbReference type="EMBL" id="WVRA01000001">
    <property type="protein sequence ID" value="NOE16777.1"/>
    <property type="molecule type" value="Genomic_DNA"/>
</dbReference>
<sequence length="56" mass="6764">MAKPNGYPGEHSKFKPNDPAAIARHKAVQDRRQELRKQKREERRRKRLDKRANRSR</sequence>